<name>A0ABP5DCJ7_9ACTN</name>
<dbReference type="InterPro" id="IPR043129">
    <property type="entry name" value="ATPase_NBD"/>
</dbReference>
<dbReference type="InterPro" id="IPR002731">
    <property type="entry name" value="ATPase_BadF"/>
</dbReference>
<dbReference type="PANTHER" id="PTHR43190">
    <property type="entry name" value="N-ACETYL-D-GLUCOSAMINE KINASE"/>
    <property type="match status" value="1"/>
</dbReference>
<dbReference type="Gene3D" id="3.30.420.40">
    <property type="match status" value="2"/>
</dbReference>
<dbReference type="InterPro" id="IPR052519">
    <property type="entry name" value="Euk-type_GlcNAc_Kinase"/>
</dbReference>
<dbReference type="RefSeq" id="WP_344658872.1">
    <property type="nucleotide sequence ID" value="NZ_BAAAQM010000024.1"/>
</dbReference>
<dbReference type="SUPFAM" id="SSF53067">
    <property type="entry name" value="Actin-like ATPase domain"/>
    <property type="match status" value="2"/>
</dbReference>
<dbReference type="EMBL" id="BAAAQM010000024">
    <property type="protein sequence ID" value="GAA1977841.1"/>
    <property type="molecule type" value="Genomic_DNA"/>
</dbReference>
<organism evidence="2 3">
    <name type="scientific">Catenulispora subtropica</name>
    <dbReference type="NCBI Taxonomy" id="450798"/>
    <lineage>
        <taxon>Bacteria</taxon>
        <taxon>Bacillati</taxon>
        <taxon>Actinomycetota</taxon>
        <taxon>Actinomycetes</taxon>
        <taxon>Catenulisporales</taxon>
        <taxon>Catenulisporaceae</taxon>
        <taxon>Catenulispora</taxon>
    </lineage>
</organism>
<protein>
    <submittedName>
        <fullName evidence="2">BadF/BadG/BcrA/BcrD ATPase family protein</fullName>
    </submittedName>
</protein>
<evidence type="ECO:0000259" key="1">
    <source>
        <dbReference type="Pfam" id="PF01869"/>
    </source>
</evidence>
<keyword evidence="3" id="KW-1185">Reference proteome</keyword>
<dbReference type="PANTHER" id="PTHR43190:SF3">
    <property type="entry name" value="N-ACETYL-D-GLUCOSAMINE KINASE"/>
    <property type="match status" value="1"/>
</dbReference>
<dbReference type="Proteomes" id="UP001499854">
    <property type="component" value="Unassembled WGS sequence"/>
</dbReference>
<reference evidence="3" key="1">
    <citation type="journal article" date="2019" name="Int. J. Syst. Evol. Microbiol.">
        <title>The Global Catalogue of Microorganisms (GCM) 10K type strain sequencing project: providing services to taxonomists for standard genome sequencing and annotation.</title>
        <authorList>
            <consortium name="The Broad Institute Genomics Platform"/>
            <consortium name="The Broad Institute Genome Sequencing Center for Infectious Disease"/>
            <person name="Wu L."/>
            <person name="Ma J."/>
        </authorList>
    </citation>
    <scope>NUCLEOTIDE SEQUENCE [LARGE SCALE GENOMIC DNA]</scope>
    <source>
        <strain evidence="3">JCM 16013</strain>
    </source>
</reference>
<proteinExistence type="predicted"/>
<dbReference type="Pfam" id="PF01869">
    <property type="entry name" value="BcrAD_BadFG"/>
    <property type="match status" value="1"/>
</dbReference>
<sequence>MGVTRAAVLAIDGGNSKTEVALAAADGTVLACVRVGGFTPYLDGVPGSVSVAAQGVALIRAELGLPADEPLADLLAAYVAGADFPVEVDALTAEFAARGWARRTVVDNDAFALMRSGTSRPWGVAVVCGAGMNAVGIAPDGRHARFPAIGVVSGDWGGGAGIGETAHWFAVRAEDGRGAPTVLRKAVAEHFECASMAELVEAIHFGRIADDRFGELAPLVFEVAGLGDEVALSIVERLADEVCAWAFAAMGRLELMDADTEVVLGGGVLRARQPLLMAGIERRFAERAPRAVLTVADERPIHGAVLLGLDELARR</sequence>
<gene>
    <name evidence="2" type="ORF">GCM10009838_42990</name>
</gene>
<comment type="caution">
    <text evidence="2">The sequence shown here is derived from an EMBL/GenBank/DDBJ whole genome shotgun (WGS) entry which is preliminary data.</text>
</comment>
<evidence type="ECO:0000313" key="2">
    <source>
        <dbReference type="EMBL" id="GAA1977841.1"/>
    </source>
</evidence>
<evidence type="ECO:0000313" key="3">
    <source>
        <dbReference type="Proteomes" id="UP001499854"/>
    </source>
</evidence>
<feature type="domain" description="ATPase BadF/BadG/BcrA/BcrD type" evidence="1">
    <location>
        <begin position="11"/>
        <end position="308"/>
    </location>
</feature>
<accession>A0ABP5DCJ7</accession>